<dbReference type="FunFam" id="1.50.40.10:FF:000018">
    <property type="entry name" value="S-adenosylmethionine mitochondrial carrier protein-like"/>
    <property type="match status" value="1"/>
</dbReference>
<evidence type="ECO:0000256" key="11">
    <source>
        <dbReference type="RuleBase" id="RU000488"/>
    </source>
</evidence>
<feature type="repeat" description="Solcar" evidence="10">
    <location>
        <begin position="86"/>
        <end position="168"/>
    </location>
</feature>
<dbReference type="GO" id="GO:0055085">
    <property type="term" value="P:transmembrane transport"/>
    <property type="evidence" value="ECO:0007669"/>
    <property type="project" value="InterPro"/>
</dbReference>
<dbReference type="InterPro" id="IPR002067">
    <property type="entry name" value="MCP"/>
</dbReference>
<sequence length="269" mass="28442">MPSFNAALAAGAVAGMTVDVVLFPLDTVKTRLQSKEGFRAAGGFRGIYSGLSSAAIGSAPGAAAFFSVYELLKKKLGSSSISTGKNDALIHMMAASGGEVTACLIRVPTEVVKQRMQTGQYNSVSTALTSIVQSDGVRGLYRGFAMTVFREIPFCCVQFPLFEYMKKSWALRKGSAPEPWEAGLCGSVAGGFAAAVTTPLDVVKTRIMLSAKSLAGEREYNSIPGSFRKIVAEEGFGALFKGIGPRVTWISIGGAVFLGSYEFVIKMVK</sequence>
<dbReference type="Gene3D" id="1.50.40.10">
    <property type="entry name" value="Mitochondrial carrier domain"/>
    <property type="match status" value="1"/>
</dbReference>
<feature type="transmembrane region" description="Helical" evidence="12">
    <location>
        <begin position="6"/>
        <end position="25"/>
    </location>
</feature>
<comment type="similarity">
    <text evidence="2 11">Belongs to the mitochondrial carrier (TC 2.A.29) family.</text>
</comment>
<evidence type="ECO:0000256" key="1">
    <source>
        <dbReference type="ARBA" id="ARBA00004448"/>
    </source>
</evidence>
<keyword evidence="14" id="KW-1185">Reference proteome</keyword>
<evidence type="ECO:0000256" key="5">
    <source>
        <dbReference type="ARBA" id="ARBA00022737"/>
    </source>
</evidence>
<evidence type="ECO:0000256" key="2">
    <source>
        <dbReference type="ARBA" id="ARBA00006375"/>
    </source>
</evidence>
<keyword evidence="5" id="KW-0677">Repeat</keyword>
<keyword evidence="6" id="KW-0999">Mitochondrion inner membrane</keyword>
<accession>A0A507F5J5</accession>
<evidence type="ECO:0000256" key="4">
    <source>
        <dbReference type="ARBA" id="ARBA00022692"/>
    </source>
</evidence>
<protein>
    <recommendedName>
        <fullName evidence="15">Mitochondrial carrier protein PET8</fullName>
    </recommendedName>
</protein>
<evidence type="ECO:0000256" key="12">
    <source>
        <dbReference type="SAM" id="Phobius"/>
    </source>
</evidence>
<dbReference type="OrthoDB" id="276989at2759"/>
<comment type="subcellular location">
    <subcellularLocation>
        <location evidence="1">Mitochondrion inner membrane</location>
        <topology evidence="1">Multi-pass membrane protein</topology>
    </subcellularLocation>
</comment>
<feature type="repeat" description="Solcar" evidence="10">
    <location>
        <begin position="2"/>
        <end position="75"/>
    </location>
</feature>
<dbReference type="AlphaFoldDB" id="A0A507F5J5"/>
<keyword evidence="9 10" id="KW-0472">Membrane</keyword>
<dbReference type="InterPro" id="IPR023395">
    <property type="entry name" value="MCP_dom_sf"/>
</dbReference>
<feature type="repeat" description="Solcar" evidence="10">
    <location>
        <begin position="177"/>
        <end position="267"/>
    </location>
</feature>
<evidence type="ECO:0000256" key="6">
    <source>
        <dbReference type="ARBA" id="ARBA00022792"/>
    </source>
</evidence>
<evidence type="ECO:0000256" key="9">
    <source>
        <dbReference type="ARBA" id="ARBA00023136"/>
    </source>
</evidence>
<dbReference type="PROSITE" id="PS50920">
    <property type="entry name" value="SOLCAR"/>
    <property type="match status" value="3"/>
</dbReference>
<evidence type="ECO:0000256" key="7">
    <source>
        <dbReference type="ARBA" id="ARBA00022989"/>
    </source>
</evidence>
<evidence type="ECO:0000313" key="13">
    <source>
        <dbReference type="EMBL" id="TPX71559.1"/>
    </source>
</evidence>
<evidence type="ECO:0000256" key="8">
    <source>
        <dbReference type="ARBA" id="ARBA00023128"/>
    </source>
</evidence>
<comment type="caution">
    <text evidence="13">The sequence shown here is derived from an EMBL/GenBank/DDBJ whole genome shotgun (WGS) entry which is preliminary data.</text>
</comment>
<dbReference type="GO" id="GO:0005743">
    <property type="term" value="C:mitochondrial inner membrane"/>
    <property type="evidence" value="ECO:0007669"/>
    <property type="project" value="UniProtKB-SubCell"/>
</dbReference>
<dbReference type="PANTHER" id="PTHR45667">
    <property type="entry name" value="S-ADENOSYLMETHIONINE MITOCHONDRIAL CARRIER PROTEIN"/>
    <property type="match status" value="1"/>
</dbReference>
<reference evidence="13 14" key="1">
    <citation type="journal article" date="2019" name="Sci. Rep.">
        <title>Comparative genomics of chytrid fungi reveal insights into the obligate biotrophic and pathogenic lifestyle of Synchytrium endobioticum.</title>
        <authorList>
            <person name="van de Vossenberg B.T.L.H."/>
            <person name="Warris S."/>
            <person name="Nguyen H.D.T."/>
            <person name="van Gent-Pelzer M.P.E."/>
            <person name="Joly D.L."/>
            <person name="van de Geest H.C."/>
            <person name="Bonants P.J.M."/>
            <person name="Smith D.S."/>
            <person name="Levesque C.A."/>
            <person name="van der Lee T.A.J."/>
        </authorList>
    </citation>
    <scope>NUCLEOTIDE SEQUENCE [LARGE SCALE GENOMIC DNA]</scope>
    <source>
        <strain evidence="13 14">CBS 675.73</strain>
    </source>
</reference>
<dbReference type="EMBL" id="QEAP01000251">
    <property type="protein sequence ID" value="TPX71559.1"/>
    <property type="molecule type" value="Genomic_DNA"/>
</dbReference>
<evidence type="ECO:0008006" key="15">
    <source>
        <dbReference type="Google" id="ProtNLM"/>
    </source>
</evidence>
<name>A0A507F5J5_9FUNG</name>
<dbReference type="InterPro" id="IPR018108">
    <property type="entry name" value="MCP_transmembrane"/>
</dbReference>
<gene>
    <name evidence="13" type="ORF">CcCBS67573_g06178</name>
</gene>
<keyword evidence="8" id="KW-0496">Mitochondrion</keyword>
<keyword evidence="3 11" id="KW-0813">Transport</keyword>
<organism evidence="13 14">
    <name type="scientific">Chytriomyces confervae</name>
    <dbReference type="NCBI Taxonomy" id="246404"/>
    <lineage>
        <taxon>Eukaryota</taxon>
        <taxon>Fungi</taxon>
        <taxon>Fungi incertae sedis</taxon>
        <taxon>Chytridiomycota</taxon>
        <taxon>Chytridiomycota incertae sedis</taxon>
        <taxon>Chytridiomycetes</taxon>
        <taxon>Chytridiales</taxon>
        <taxon>Chytriomycetaceae</taxon>
        <taxon>Chytriomyces</taxon>
    </lineage>
</organism>
<dbReference type="PRINTS" id="PR00926">
    <property type="entry name" value="MITOCARRIER"/>
</dbReference>
<feature type="transmembrane region" description="Helical" evidence="12">
    <location>
        <begin position="46"/>
        <end position="68"/>
    </location>
</feature>
<keyword evidence="4 10" id="KW-0812">Transmembrane</keyword>
<evidence type="ECO:0000256" key="3">
    <source>
        <dbReference type="ARBA" id="ARBA00022448"/>
    </source>
</evidence>
<keyword evidence="7 12" id="KW-1133">Transmembrane helix</keyword>
<proteinExistence type="inferred from homology"/>
<evidence type="ECO:0000256" key="10">
    <source>
        <dbReference type="PROSITE-ProRule" id="PRU00282"/>
    </source>
</evidence>
<dbReference type="Pfam" id="PF00153">
    <property type="entry name" value="Mito_carr"/>
    <property type="match status" value="4"/>
</dbReference>
<dbReference type="SUPFAM" id="SSF103506">
    <property type="entry name" value="Mitochondrial carrier"/>
    <property type="match status" value="1"/>
</dbReference>
<evidence type="ECO:0000313" key="14">
    <source>
        <dbReference type="Proteomes" id="UP000320333"/>
    </source>
</evidence>
<dbReference type="Proteomes" id="UP000320333">
    <property type="component" value="Unassembled WGS sequence"/>
</dbReference>